<accession>F9T146</accession>
<dbReference type="PATRIC" id="fig|1051646.9.peg.4051"/>
<reference evidence="2 3" key="2">
    <citation type="journal article" date="2012" name="Int. J. Syst. Evol. Microbiol.">
        <title>Vibrio caribbeanicus sp. nov., isolated from the marine sponge Scleritoderma cyanea.</title>
        <authorList>
            <person name="Hoffmann M."/>
            <person name="Monday S.R."/>
            <person name="Allard M.W."/>
            <person name="Strain E.A."/>
            <person name="Whittaker P."/>
            <person name="Naum M."/>
            <person name="McCarthy P.J."/>
            <person name="Lopez J.V."/>
            <person name="Fischer M."/>
            <person name="Brown E.W."/>
        </authorList>
    </citation>
    <scope>NUCLEOTIDE SEQUENCE [LARGE SCALE GENOMIC DNA]</scope>
    <source>
        <strain evidence="2 3">ATCC 19109</strain>
    </source>
</reference>
<dbReference type="EMBL" id="CP009355">
    <property type="protein sequence ID" value="AIW16492.1"/>
    <property type="molecule type" value="Genomic_DNA"/>
</dbReference>
<evidence type="ECO:0000313" key="2">
    <source>
        <dbReference type="EMBL" id="EGU58504.1"/>
    </source>
</evidence>
<proteinExistence type="predicted"/>
<dbReference type="GeneID" id="23447127"/>
<organism evidence="1 4">
    <name type="scientific">Vibrio tubiashii ATCC 19109</name>
    <dbReference type="NCBI Taxonomy" id="1051646"/>
    <lineage>
        <taxon>Bacteria</taxon>
        <taxon>Pseudomonadati</taxon>
        <taxon>Pseudomonadota</taxon>
        <taxon>Gammaproteobacteria</taxon>
        <taxon>Vibrionales</taxon>
        <taxon>Vibrionaceae</taxon>
        <taxon>Vibrio</taxon>
        <taxon>Vibrio oreintalis group</taxon>
    </lineage>
</organism>
<sequence>MSKLLKVKKYLTIEEAAVTLSNSLEEPVKVSDIYDLALENEITISIRLANKAFAVGGRYVNLEGHETGKFKADTDLLTGESLDVAYSVSASDALLVEEGKWLVFDDEIIAIDGVWDLTMIGVERQIVHGLYQNEVGGALPKPSGSRSFLVERGDVIYKLKTSLPLQLNEANSSALQIRLTDLLESKGLTYSNILDNPYALDNLSDDELEEYSQLTLALSDDDLEESEEIKLSEQLIGSDEHLILDDFSYQFVIRTNELTRFVQSLDDDMPQSTQTDKPLGSRERNTLLTLIGVLSEEAGIELSVRGITTSIQYMMDKKGIAMSGETIRKVIRQVTDVMESRSN</sequence>
<keyword evidence="3" id="KW-1185">Reference proteome</keyword>
<dbReference type="Proteomes" id="UP000030071">
    <property type="component" value="Chromosome 2"/>
</dbReference>
<dbReference type="HOGENOM" id="CLU_808794_0_0_6"/>
<dbReference type="Proteomes" id="UP000003836">
    <property type="component" value="Unassembled WGS sequence"/>
</dbReference>
<dbReference type="AlphaFoldDB" id="F9T146"/>
<name>F9T146_9VIBR</name>
<dbReference type="KEGG" id="vtu:IX91_20620"/>
<reference evidence="1 4" key="3">
    <citation type="submission" date="2014-08" db="EMBL/GenBank/DDBJ databases">
        <title>First Complete Genome Sequence of the Shellfish Pathogen Vibrio tubiashii.</title>
        <authorList>
            <person name="Richards G.P."/>
            <person name="Needleman D.S."/>
            <person name="Watson M.A."/>
            <person name="Bono J.L."/>
        </authorList>
    </citation>
    <scope>NUCLEOTIDE SEQUENCE [LARGE SCALE GENOMIC DNA]</scope>
    <source>
        <strain evidence="1 4">ATCC 19109</strain>
    </source>
</reference>
<evidence type="ECO:0000313" key="3">
    <source>
        <dbReference type="Proteomes" id="UP000003836"/>
    </source>
</evidence>
<evidence type="ECO:0000313" key="4">
    <source>
        <dbReference type="Proteomes" id="UP000030071"/>
    </source>
</evidence>
<protein>
    <submittedName>
        <fullName evidence="1">Uncharacterized protein</fullName>
    </submittedName>
</protein>
<reference evidence="2" key="1">
    <citation type="submission" date="2011-08" db="EMBL/GenBank/DDBJ databases">
        <authorList>
            <person name="Hoffman M."/>
            <person name="Strain E.A."/>
            <person name="Brown E."/>
            <person name="Allard M.W."/>
        </authorList>
    </citation>
    <scope>NUCLEOTIDE SEQUENCE</scope>
    <source>
        <strain evidence="2">ATCC 19109</strain>
    </source>
</reference>
<dbReference type="eggNOG" id="ENOG50318H8">
    <property type="taxonomic scope" value="Bacteria"/>
</dbReference>
<dbReference type="STRING" id="1051646.IX91_20620"/>
<evidence type="ECO:0000313" key="1">
    <source>
        <dbReference type="EMBL" id="AIW16492.1"/>
    </source>
</evidence>
<dbReference type="RefSeq" id="WP_004743142.1">
    <property type="nucleotide sequence ID" value="NZ_AFWI01000024.1"/>
</dbReference>
<gene>
    <name evidence="1" type="ORF">IX91_20620</name>
    <name evidence="2" type="ORF">VITU9109_07309</name>
</gene>
<dbReference type="EMBL" id="AFWI01000024">
    <property type="protein sequence ID" value="EGU58504.1"/>
    <property type="molecule type" value="Genomic_DNA"/>
</dbReference>